<comment type="pathway">
    <text evidence="5">Carbohydrate metabolism; pentose and glucuronate interconversion.</text>
</comment>
<protein>
    <recommendedName>
        <fullName evidence="7">mannonate dehydratase</fullName>
        <ecNumber evidence="7">4.2.1.8</ecNumber>
    </recommendedName>
</protein>
<evidence type="ECO:0000256" key="7">
    <source>
        <dbReference type="ARBA" id="ARBA00012927"/>
    </source>
</evidence>
<organism evidence="11 12">
    <name type="scientific">Streptosporangium album</name>
    <dbReference type="NCBI Taxonomy" id="47479"/>
    <lineage>
        <taxon>Bacteria</taxon>
        <taxon>Bacillati</taxon>
        <taxon>Actinomycetota</taxon>
        <taxon>Actinomycetes</taxon>
        <taxon>Streptosporangiales</taxon>
        <taxon>Streptosporangiaceae</taxon>
        <taxon>Streptosporangium</taxon>
    </lineage>
</organism>
<comment type="catalytic activity">
    <reaction evidence="1">
        <text>D-mannonate = 2-dehydro-3-deoxy-D-gluconate + H2O</text>
        <dbReference type="Rhea" id="RHEA:20097"/>
        <dbReference type="ChEBI" id="CHEBI:15377"/>
        <dbReference type="ChEBI" id="CHEBI:17767"/>
        <dbReference type="ChEBI" id="CHEBI:57990"/>
        <dbReference type="EC" id="4.2.1.8"/>
    </reaction>
</comment>
<dbReference type="AlphaFoldDB" id="A0A7W7S2X3"/>
<keyword evidence="9" id="KW-0464">Manganese</keyword>
<evidence type="ECO:0000256" key="2">
    <source>
        <dbReference type="ARBA" id="ARBA00001936"/>
    </source>
</evidence>
<comment type="similarity">
    <text evidence="6">Belongs to the mannonate dehydratase family.</text>
</comment>
<evidence type="ECO:0000256" key="1">
    <source>
        <dbReference type="ARBA" id="ARBA00001794"/>
    </source>
</evidence>
<evidence type="ECO:0000256" key="9">
    <source>
        <dbReference type="ARBA" id="ARBA00023211"/>
    </source>
</evidence>
<evidence type="ECO:0000256" key="5">
    <source>
        <dbReference type="ARBA" id="ARBA00004892"/>
    </source>
</evidence>
<dbReference type="EC" id="4.2.1.8" evidence="7"/>
<accession>A0A7W7S2X3</accession>
<dbReference type="Gene3D" id="3.20.20.150">
    <property type="entry name" value="Divalent-metal-dependent TIM barrel enzymes"/>
    <property type="match status" value="1"/>
</dbReference>
<comment type="caution">
    <text evidence="11">The sequence shown here is derived from an EMBL/GenBank/DDBJ whole genome shotgun (WGS) entry which is preliminary data.</text>
</comment>
<dbReference type="GO" id="GO:0030145">
    <property type="term" value="F:manganese ion binding"/>
    <property type="evidence" value="ECO:0007669"/>
    <property type="project" value="TreeGrafter"/>
</dbReference>
<dbReference type="EMBL" id="JACHJU010000004">
    <property type="protein sequence ID" value="MBB4942939.1"/>
    <property type="molecule type" value="Genomic_DNA"/>
</dbReference>
<comment type="function">
    <text evidence="4">Catalyzes the dehydration of D-mannonate.</text>
</comment>
<dbReference type="GO" id="GO:0042840">
    <property type="term" value="P:D-glucuronate catabolic process"/>
    <property type="evidence" value="ECO:0007669"/>
    <property type="project" value="TreeGrafter"/>
</dbReference>
<dbReference type="InterPro" id="IPR004628">
    <property type="entry name" value="Man_deHydtase"/>
</dbReference>
<evidence type="ECO:0000256" key="4">
    <source>
        <dbReference type="ARBA" id="ARBA00002713"/>
    </source>
</evidence>
<evidence type="ECO:0000313" key="11">
    <source>
        <dbReference type="EMBL" id="MBB4942939.1"/>
    </source>
</evidence>
<keyword evidence="10 11" id="KW-0456">Lyase</keyword>
<dbReference type="RefSeq" id="WP_184758867.1">
    <property type="nucleotide sequence ID" value="NZ_BAABEK010000067.1"/>
</dbReference>
<evidence type="ECO:0000256" key="6">
    <source>
        <dbReference type="ARBA" id="ARBA00007389"/>
    </source>
</evidence>
<dbReference type="GO" id="GO:0008198">
    <property type="term" value="F:ferrous iron binding"/>
    <property type="evidence" value="ECO:0007669"/>
    <property type="project" value="TreeGrafter"/>
</dbReference>
<dbReference type="PANTHER" id="PTHR30387:SF2">
    <property type="entry name" value="MANNONATE DEHYDRATASE"/>
    <property type="match status" value="1"/>
</dbReference>
<dbReference type="SUPFAM" id="SSF51658">
    <property type="entry name" value="Xylose isomerase-like"/>
    <property type="match status" value="1"/>
</dbReference>
<dbReference type="PANTHER" id="PTHR30387">
    <property type="entry name" value="MANNONATE DEHYDRATASE"/>
    <property type="match status" value="1"/>
</dbReference>
<keyword evidence="12" id="KW-1185">Reference proteome</keyword>
<dbReference type="Proteomes" id="UP000534286">
    <property type="component" value="Unassembled WGS sequence"/>
</dbReference>
<keyword evidence="8" id="KW-0408">Iron</keyword>
<comment type="cofactor">
    <cofactor evidence="3">
        <name>Fe(2+)</name>
        <dbReference type="ChEBI" id="CHEBI:29033"/>
    </cofactor>
</comment>
<gene>
    <name evidence="11" type="ORF">FHR32_007339</name>
</gene>
<evidence type="ECO:0000256" key="8">
    <source>
        <dbReference type="ARBA" id="ARBA00023004"/>
    </source>
</evidence>
<evidence type="ECO:0000313" key="12">
    <source>
        <dbReference type="Proteomes" id="UP000534286"/>
    </source>
</evidence>
<dbReference type="UniPathway" id="UPA00246"/>
<name>A0A7W7S2X3_9ACTN</name>
<proteinExistence type="inferred from homology"/>
<dbReference type="Pfam" id="PF03786">
    <property type="entry name" value="UxuA"/>
    <property type="match status" value="2"/>
</dbReference>
<dbReference type="GO" id="GO:0008927">
    <property type="term" value="F:mannonate dehydratase activity"/>
    <property type="evidence" value="ECO:0007669"/>
    <property type="project" value="UniProtKB-EC"/>
</dbReference>
<dbReference type="InterPro" id="IPR036237">
    <property type="entry name" value="Xyl_isomerase-like_sf"/>
</dbReference>
<evidence type="ECO:0000256" key="10">
    <source>
        <dbReference type="ARBA" id="ARBA00023239"/>
    </source>
</evidence>
<sequence>MTIRLSLGHIDKYDSHVATFAHQLGLTGVQLHTPDLLPGVDGFWSLAELRALRERCDADGLAIDGLENVPLAHFWKIQRGLPGRDEQIENYRKTIRNLAAVGIDLLGYNFLATYVWRTDMAAKGRGGAKVTAFDLADVHRGNALAGYRLTPEQPVDEPITADQMWANHQYFLDAVLPVAEEVGVRLALHPDDPPVNEPLGGAARIFISPAAIGQAHKQAGGSPSWGLNLCLGTVSEMAGEQSINEVIDLMGPAIFYVHFRDVRGTVPRFSESFLGEGNFNPARVIRRLNDSGFDGFLIDDHVPALIGDLDTWGDTSSEAYCSRGRAHAIGYLQGVLNGLALDEPDGTRGLPANSQLPANL</sequence>
<comment type="cofactor">
    <cofactor evidence="2">
        <name>Mn(2+)</name>
        <dbReference type="ChEBI" id="CHEBI:29035"/>
    </cofactor>
</comment>
<reference evidence="11 12" key="1">
    <citation type="submission" date="2020-08" db="EMBL/GenBank/DDBJ databases">
        <title>Sequencing the genomes of 1000 actinobacteria strains.</title>
        <authorList>
            <person name="Klenk H.-P."/>
        </authorList>
    </citation>
    <scope>NUCLEOTIDE SEQUENCE [LARGE SCALE GENOMIC DNA]</scope>
    <source>
        <strain evidence="11 12">DSM 43023</strain>
    </source>
</reference>
<evidence type="ECO:0000256" key="3">
    <source>
        <dbReference type="ARBA" id="ARBA00001954"/>
    </source>
</evidence>